<sequence length="201" mass="22118">MTTSAGVLTDAPLQATTPGIRGLWSRFSEASHSAVAQQRPWAEVFDRHGFGKPDSLAEASSRIRKNVTYFRANYFISLLGVIVLSLIWHPMSLFAIAFLLAAWAFLFVYRSEPLVLFNRTFSEKEVLALMSVITVVVVFLLTDVGSLLMSAVMFGFLIVCAHAAFRVPDDLFLDEQPSSGGFLSFLGENVPKPATIPVSRV</sequence>
<proteinExistence type="predicted"/>
<organism evidence="1 2">
    <name type="scientific">Diphasiastrum complanatum</name>
    <name type="common">Issler's clubmoss</name>
    <name type="synonym">Lycopodium complanatum</name>
    <dbReference type="NCBI Taxonomy" id="34168"/>
    <lineage>
        <taxon>Eukaryota</taxon>
        <taxon>Viridiplantae</taxon>
        <taxon>Streptophyta</taxon>
        <taxon>Embryophyta</taxon>
        <taxon>Tracheophyta</taxon>
        <taxon>Lycopodiopsida</taxon>
        <taxon>Lycopodiales</taxon>
        <taxon>Lycopodiaceae</taxon>
        <taxon>Lycopodioideae</taxon>
        <taxon>Diphasiastrum</taxon>
    </lineage>
</organism>
<accession>A0ACC2C7R4</accession>
<evidence type="ECO:0000313" key="1">
    <source>
        <dbReference type="EMBL" id="KAJ7538035.1"/>
    </source>
</evidence>
<comment type="caution">
    <text evidence="1">The sequence shown here is derived from an EMBL/GenBank/DDBJ whole genome shotgun (WGS) entry which is preliminary data.</text>
</comment>
<evidence type="ECO:0000313" key="2">
    <source>
        <dbReference type="Proteomes" id="UP001162992"/>
    </source>
</evidence>
<gene>
    <name evidence="1" type="ORF">O6H91_11G032200</name>
</gene>
<dbReference type="Proteomes" id="UP001162992">
    <property type="component" value="Chromosome 11"/>
</dbReference>
<protein>
    <submittedName>
        <fullName evidence="1">Uncharacterized protein</fullName>
    </submittedName>
</protein>
<keyword evidence="2" id="KW-1185">Reference proteome</keyword>
<dbReference type="EMBL" id="CM055102">
    <property type="protein sequence ID" value="KAJ7538035.1"/>
    <property type="molecule type" value="Genomic_DNA"/>
</dbReference>
<reference evidence="2" key="1">
    <citation type="journal article" date="2024" name="Proc. Natl. Acad. Sci. U.S.A.">
        <title>Extraordinary preservation of gene collinearity over three hundred million years revealed in homosporous lycophytes.</title>
        <authorList>
            <person name="Li C."/>
            <person name="Wickell D."/>
            <person name="Kuo L.Y."/>
            <person name="Chen X."/>
            <person name="Nie B."/>
            <person name="Liao X."/>
            <person name="Peng D."/>
            <person name="Ji J."/>
            <person name="Jenkins J."/>
            <person name="Williams M."/>
            <person name="Shu S."/>
            <person name="Plott C."/>
            <person name="Barry K."/>
            <person name="Rajasekar S."/>
            <person name="Grimwood J."/>
            <person name="Han X."/>
            <person name="Sun S."/>
            <person name="Hou Z."/>
            <person name="He W."/>
            <person name="Dai G."/>
            <person name="Sun C."/>
            <person name="Schmutz J."/>
            <person name="Leebens-Mack J.H."/>
            <person name="Li F.W."/>
            <person name="Wang L."/>
        </authorList>
    </citation>
    <scope>NUCLEOTIDE SEQUENCE [LARGE SCALE GENOMIC DNA]</scope>
    <source>
        <strain evidence="2">cv. PW_Plant_1</strain>
    </source>
</reference>
<name>A0ACC2C7R4_DIPCM</name>